<dbReference type="Pfam" id="PF20597">
    <property type="entry name" value="pAdhesive_15"/>
    <property type="match status" value="1"/>
</dbReference>
<keyword evidence="3" id="KW-0732">Signal</keyword>
<keyword evidence="4" id="KW-0677">Repeat</keyword>
<dbReference type="PANTHER" id="PTHR46730">
    <property type="entry name" value="POLYCYSTIN-1"/>
    <property type="match status" value="1"/>
</dbReference>
<feature type="transmembrane region" description="Helical" evidence="7">
    <location>
        <begin position="7"/>
        <end position="25"/>
    </location>
</feature>
<dbReference type="InterPro" id="IPR026444">
    <property type="entry name" value="Secre_tail"/>
</dbReference>
<comment type="caution">
    <text evidence="9">The sequence shown here is derived from an EMBL/GenBank/DDBJ whole genome shotgun (WGS) entry which is preliminary data.</text>
</comment>
<keyword evidence="6 7" id="KW-0472">Membrane</keyword>
<dbReference type="NCBIfam" id="TIGR04183">
    <property type="entry name" value="Por_Secre_tail"/>
    <property type="match status" value="1"/>
</dbReference>
<evidence type="ECO:0000256" key="6">
    <source>
        <dbReference type="ARBA" id="ARBA00023136"/>
    </source>
</evidence>
<dbReference type="SUPFAM" id="SSF49299">
    <property type="entry name" value="PKD domain"/>
    <property type="match status" value="2"/>
</dbReference>
<dbReference type="Pfam" id="PF18962">
    <property type="entry name" value="Por_Secre_tail"/>
    <property type="match status" value="1"/>
</dbReference>
<dbReference type="RefSeq" id="WP_116881380.1">
    <property type="nucleotide sequence ID" value="NZ_QURB01000007.1"/>
</dbReference>
<dbReference type="SMART" id="SM00089">
    <property type="entry name" value="PKD"/>
    <property type="match status" value="2"/>
</dbReference>
<evidence type="ECO:0000256" key="1">
    <source>
        <dbReference type="ARBA" id="ARBA00004141"/>
    </source>
</evidence>
<dbReference type="InterPro" id="IPR000601">
    <property type="entry name" value="PKD_dom"/>
</dbReference>
<name>A0A3E1EVU5_9FLAO</name>
<evidence type="ECO:0000256" key="4">
    <source>
        <dbReference type="ARBA" id="ARBA00022737"/>
    </source>
</evidence>
<dbReference type="InterPro" id="IPR026588">
    <property type="entry name" value="Choice_anch_A"/>
</dbReference>
<dbReference type="GO" id="GO:0006816">
    <property type="term" value="P:calcium ion transport"/>
    <property type="evidence" value="ECO:0007669"/>
    <property type="project" value="TreeGrafter"/>
</dbReference>
<dbReference type="InterPro" id="IPR022409">
    <property type="entry name" value="PKD/Chitinase_dom"/>
</dbReference>
<dbReference type="CDD" id="cd00146">
    <property type="entry name" value="PKD"/>
    <property type="match status" value="2"/>
</dbReference>
<feature type="domain" description="PKD" evidence="8">
    <location>
        <begin position="435"/>
        <end position="520"/>
    </location>
</feature>
<dbReference type="OrthoDB" id="1204817at2"/>
<comment type="subcellular location">
    <subcellularLocation>
        <location evidence="1">Membrane</location>
        <topology evidence="1">Multi-pass membrane protein</topology>
    </subcellularLocation>
</comment>
<keyword evidence="5 7" id="KW-1133">Transmembrane helix</keyword>
<evidence type="ECO:0000313" key="9">
    <source>
        <dbReference type="EMBL" id="RFC53684.1"/>
    </source>
</evidence>
<dbReference type="Pfam" id="PF18911">
    <property type="entry name" value="PKD_4"/>
    <property type="match status" value="1"/>
</dbReference>
<sequence>MIKSYPNYIYLVALIFSFNFSIAIAQSPTDPAEGFNVFIENDMTLTTNETDGPAACGEDLTLKGNYQVATNNPGNFTVNGVKIGLLVNGRVNYTSGNALQVNQNAYIKIGNSQGSHVWYYDQNNAASPIRITPSSNYNSSPRIMLQANSNQLNVGVNNNPVFESNLIDFSTAFQTMRASSESISQCTGNAQLTNPNGQSIPTTNLPNQVKINLQNGINYLNVTGADMNNVQVFTYNNQPSASKVLVINVDAPGTFNWEVWNQAGIGLQNCPYIIYNFYNTTTLNIKGNSTIEGTVFAPFADINKTINQSNIEGQIIGKSLIHKGGEMHYAIFTPSLTGCAPVPGVEPTAEFSTSTVDCLDGNQFTMNNTSNTGSTSQPSAPITYEWDYGDGTTSTSMNPTHSYTNAGNYTITLIATNTYGADTTTQQVTVLQAEVADVTVTTAGVGTNTVTKTFTLNNSGDFTNYSWAATGQGNGLFPNQNTVSFDYTQDGYYEVSITTTDNNGCTKTLIIPVTIASGEVGSGSGGGLESESLGDAVSKQYVQRKKNGIPTNFDKAKAEIFDKQKFKPTPTTKGSNAQTMLDMFPTQLTPGDVAHVSSPTDILDYTVAEEVLSVDFSVDGSTKAVVLGVKTENKIYNHTKASCDRLKGAEILNVKAIEIGGYNFLTQAIRQKNGNTEYAISFVVGFNENDSDYTLQSNWYVNTFTPAEEVYNFQVWSTTPEATQKLVQDILNNLISYQTIVQTEIQEVPKTYASKITREGVSMIVDLKSLRANQNIEVILDEVYSETGGYAQRYNPLKSELEQTLVFEIKDGYEYDGLIKVNGEVQDAFYHADGNWGLDYDPTYTSVEEYEVYNDFNRVYNDDELAIHRNVRIKAHSEYDYLTMYKSLLPGSEADDYTDYNYISFTAKGSGLLELGLVKSSIDDWKEQYKAMIDVKEEEQTYYIPFEYFASTASLNSITADDLTLLTFTFLPVEAQTNDLDLTLEDVKFTKTAPDGYENMLMGLENEMLAYPNPSIGNVNCVIYSEDEEHNAEVTVHDLSGKLVYTKNVDINKGRNEIELDLNKVSGLVLLNVRSEKTNFGTINLVVQ</sequence>
<dbReference type="Proteomes" id="UP000257127">
    <property type="component" value="Unassembled WGS sequence"/>
</dbReference>
<evidence type="ECO:0000313" key="10">
    <source>
        <dbReference type="Proteomes" id="UP000257127"/>
    </source>
</evidence>
<dbReference type="AlphaFoldDB" id="A0A3E1EVU5"/>
<evidence type="ECO:0000256" key="5">
    <source>
        <dbReference type="ARBA" id="ARBA00022989"/>
    </source>
</evidence>
<proteinExistence type="predicted"/>
<dbReference type="InterPro" id="IPR013783">
    <property type="entry name" value="Ig-like_fold"/>
</dbReference>
<evidence type="ECO:0000259" key="8">
    <source>
        <dbReference type="PROSITE" id="PS50093"/>
    </source>
</evidence>
<gene>
    <name evidence="9" type="ORF">DXU93_11180</name>
</gene>
<dbReference type="Gene3D" id="2.60.40.10">
    <property type="entry name" value="Immunoglobulins"/>
    <property type="match status" value="2"/>
</dbReference>
<dbReference type="EMBL" id="QURB01000007">
    <property type="protein sequence ID" value="RFC53684.1"/>
    <property type="molecule type" value="Genomic_DNA"/>
</dbReference>
<keyword evidence="2 7" id="KW-0812">Transmembrane</keyword>
<feature type="domain" description="PKD" evidence="8">
    <location>
        <begin position="381"/>
        <end position="430"/>
    </location>
</feature>
<organism evidence="9 10">
    <name type="scientific">Brumimicrobium aurantiacum</name>
    <dbReference type="NCBI Taxonomy" id="1737063"/>
    <lineage>
        <taxon>Bacteria</taxon>
        <taxon>Pseudomonadati</taxon>
        <taxon>Bacteroidota</taxon>
        <taxon>Flavobacteriia</taxon>
        <taxon>Flavobacteriales</taxon>
        <taxon>Crocinitomicaceae</taxon>
        <taxon>Brumimicrobium</taxon>
    </lineage>
</organism>
<dbReference type="NCBIfam" id="TIGR04215">
    <property type="entry name" value="choice_anch_A"/>
    <property type="match status" value="1"/>
</dbReference>
<dbReference type="GO" id="GO:0005261">
    <property type="term" value="F:monoatomic cation channel activity"/>
    <property type="evidence" value="ECO:0007669"/>
    <property type="project" value="TreeGrafter"/>
</dbReference>
<protein>
    <submittedName>
        <fullName evidence="9">Choice-of-anchor A family protein</fullName>
    </submittedName>
</protein>
<dbReference type="InterPro" id="IPR035986">
    <property type="entry name" value="PKD_dom_sf"/>
</dbReference>
<accession>A0A3E1EVU5</accession>
<evidence type="ECO:0000256" key="3">
    <source>
        <dbReference type="ARBA" id="ARBA00022729"/>
    </source>
</evidence>
<evidence type="ECO:0000256" key="7">
    <source>
        <dbReference type="SAM" id="Phobius"/>
    </source>
</evidence>
<dbReference type="PANTHER" id="PTHR46730:SF4">
    <property type="entry name" value="POLYCYSTIC KIDNEY DISEASE PROTEIN 1-LIKE 1"/>
    <property type="match status" value="1"/>
</dbReference>
<dbReference type="PROSITE" id="PS50093">
    <property type="entry name" value="PKD"/>
    <property type="match status" value="2"/>
</dbReference>
<reference evidence="9 10" key="1">
    <citation type="submission" date="2018-08" db="EMBL/GenBank/DDBJ databases">
        <title>The draft genome squence of Brumimicrobium sp. N62.</title>
        <authorList>
            <person name="Du Z.-J."/>
            <person name="Luo H.-R."/>
        </authorList>
    </citation>
    <scope>NUCLEOTIDE SEQUENCE [LARGE SCALE GENOMIC DNA]</scope>
    <source>
        <strain evidence="9 10">N62</strain>
    </source>
</reference>
<dbReference type="GO" id="GO:0005886">
    <property type="term" value="C:plasma membrane"/>
    <property type="evidence" value="ECO:0007669"/>
    <property type="project" value="TreeGrafter"/>
</dbReference>
<evidence type="ECO:0000256" key="2">
    <source>
        <dbReference type="ARBA" id="ARBA00022692"/>
    </source>
</evidence>
<keyword evidence="10" id="KW-1185">Reference proteome</keyword>